<feature type="transmembrane region" description="Helical" evidence="10">
    <location>
        <begin position="255"/>
        <end position="277"/>
    </location>
</feature>
<keyword evidence="5 8" id="KW-0406">Ion transport</keyword>
<evidence type="ECO:0000256" key="2">
    <source>
        <dbReference type="ARBA" id="ARBA00022448"/>
    </source>
</evidence>
<dbReference type="GO" id="GO:0015271">
    <property type="term" value="F:outward rectifier potassium channel activity"/>
    <property type="evidence" value="ECO:0007669"/>
    <property type="project" value="TreeGrafter"/>
</dbReference>
<dbReference type="InterPro" id="IPR003280">
    <property type="entry name" value="2pore_dom_K_chnl"/>
</dbReference>
<feature type="transmembrane region" description="Helical" evidence="10">
    <location>
        <begin position="139"/>
        <end position="156"/>
    </location>
</feature>
<protein>
    <recommendedName>
        <fullName evidence="11">Potassium channel domain-containing protein</fullName>
    </recommendedName>
</protein>
<dbReference type="GO" id="GO:0022841">
    <property type="term" value="F:potassium ion leak channel activity"/>
    <property type="evidence" value="ECO:0007669"/>
    <property type="project" value="TreeGrafter"/>
</dbReference>
<reference evidence="12" key="1">
    <citation type="submission" date="2020-11" db="EMBL/GenBank/DDBJ databases">
        <authorList>
            <person name="Tran Van P."/>
        </authorList>
    </citation>
    <scope>NUCLEOTIDE SEQUENCE</scope>
</reference>
<gene>
    <name evidence="12" type="ORF">NMOB1V02_LOCUS4414</name>
</gene>
<evidence type="ECO:0000256" key="7">
    <source>
        <dbReference type="ARBA" id="ARBA00023303"/>
    </source>
</evidence>
<dbReference type="Gene3D" id="1.10.287.70">
    <property type="match status" value="1"/>
</dbReference>
<dbReference type="OrthoDB" id="297496at2759"/>
<name>A0A7R9GDC4_9CRUS</name>
<dbReference type="PANTHER" id="PTHR11003">
    <property type="entry name" value="POTASSIUM CHANNEL, SUBFAMILY K"/>
    <property type="match status" value="1"/>
</dbReference>
<organism evidence="12">
    <name type="scientific">Notodromas monacha</name>
    <dbReference type="NCBI Taxonomy" id="399045"/>
    <lineage>
        <taxon>Eukaryota</taxon>
        <taxon>Metazoa</taxon>
        <taxon>Ecdysozoa</taxon>
        <taxon>Arthropoda</taxon>
        <taxon>Crustacea</taxon>
        <taxon>Oligostraca</taxon>
        <taxon>Ostracoda</taxon>
        <taxon>Podocopa</taxon>
        <taxon>Podocopida</taxon>
        <taxon>Cypridocopina</taxon>
        <taxon>Cypridoidea</taxon>
        <taxon>Cyprididae</taxon>
        <taxon>Notodromas</taxon>
    </lineage>
</organism>
<feature type="transmembrane region" description="Helical" evidence="10">
    <location>
        <begin position="201"/>
        <end position="224"/>
    </location>
</feature>
<keyword evidence="4 10" id="KW-1133">Transmembrane helix</keyword>
<feature type="domain" description="Potassium channel" evidence="11">
    <location>
        <begin position="103"/>
        <end position="163"/>
    </location>
</feature>
<evidence type="ECO:0000256" key="8">
    <source>
        <dbReference type="RuleBase" id="RU003857"/>
    </source>
</evidence>
<evidence type="ECO:0000256" key="9">
    <source>
        <dbReference type="SAM" id="MobiDB-lite"/>
    </source>
</evidence>
<dbReference type="EMBL" id="CAJPEX010000675">
    <property type="protein sequence ID" value="CAG0916815.1"/>
    <property type="molecule type" value="Genomic_DNA"/>
</dbReference>
<dbReference type="PRINTS" id="PR01333">
    <property type="entry name" value="2POREKCHANEL"/>
</dbReference>
<comment type="subcellular location">
    <subcellularLocation>
        <location evidence="1">Membrane</location>
        <topology evidence="1">Multi-pass membrane protein</topology>
    </subcellularLocation>
</comment>
<evidence type="ECO:0000256" key="5">
    <source>
        <dbReference type="ARBA" id="ARBA00023065"/>
    </source>
</evidence>
<dbReference type="EMBL" id="OA882712">
    <property type="protein sequence ID" value="CAD7276663.1"/>
    <property type="molecule type" value="Genomic_DNA"/>
</dbReference>
<dbReference type="Proteomes" id="UP000678499">
    <property type="component" value="Unassembled WGS sequence"/>
</dbReference>
<proteinExistence type="inferred from homology"/>
<dbReference type="GO" id="GO:0030322">
    <property type="term" value="P:stabilization of membrane potential"/>
    <property type="evidence" value="ECO:0007669"/>
    <property type="project" value="TreeGrafter"/>
</dbReference>
<dbReference type="GO" id="GO:0005886">
    <property type="term" value="C:plasma membrane"/>
    <property type="evidence" value="ECO:0007669"/>
    <property type="project" value="TreeGrafter"/>
</dbReference>
<evidence type="ECO:0000256" key="1">
    <source>
        <dbReference type="ARBA" id="ARBA00004141"/>
    </source>
</evidence>
<dbReference type="Pfam" id="PF07885">
    <property type="entry name" value="Ion_trans_2"/>
    <property type="match status" value="2"/>
</dbReference>
<evidence type="ECO:0000256" key="4">
    <source>
        <dbReference type="ARBA" id="ARBA00022989"/>
    </source>
</evidence>
<accession>A0A7R9GDC4</accession>
<feature type="transmembrane region" description="Helical" evidence="10">
    <location>
        <begin position="231"/>
        <end position="249"/>
    </location>
</feature>
<feature type="domain" description="Potassium channel" evidence="11">
    <location>
        <begin position="209"/>
        <end position="279"/>
    </location>
</feature>
<comment type="similarity">
    <text evidence="8">Belongs to the two pore domain potassium channel (TC 1.A.1.8) family.</text>
</comment>
<keyword evidence="6 10" id="KW-0472">Membrane</keyword>
<dbReference type="PANTHER" id="PTHR11003:SF142">
    <property type="entry name" value="POTASSIUM CHANNEL DOMAIN-CONTAINING PROTEIN"/>
    <property type="match status" value="1"/>
</dbReference>
<dbReference type="InterPro" id="IPR013099">
    <property type="entry name" value="K_chnl_dom"/>
</dbReference>
<evidence type="ECO:0000259" key="11">
    <source>
        <dbReference type="Pfam" id="PF07885"/>
    </source>
</evidence>
<evidence type="ECO:0000313" key="12">
    <source>
        <dbReference type="EMBL" id="CAD7276663.1"/>
    </source>
</evidence>
<keyword evidence="13" id="KW-1185">Reference proteome</keyword>
<dbReference type="AlphaFoldDB" id="A0A7R9GDC4"/>
<feature type="transmembrane region" description="Helical" evidence="10">
    <location>
        <begin position="107"/>
        <end position="127"/>
    </location>
</feature>
<evidence type="ECO:0000256" key="3">
    <source>
        <dbReference type="ARBA" id="ARBA00022692"/>
    </source>
</evidence>
<sequence>MQPLPGAGEGTRSESGSPTGFPRDGAADDKTDSYDDPSTAGKGSHTPRGYFLALDDGFDGQAQAGDPSVPSWHSLAAQAEAELSVYEMKLAQAFELDISPWDEEPRYHWNFVQSVFFASTVITSIGYGNIAPKTTEGRVFCIIFALIGIPLTLTALTDLGRMLATSAASLYKRIRARFAWVRRVTIGHGTEAGTSIATKSLYVLAGLSMLTLYIAFGGMLFMLLERWSFFESFYFCFITMTTIGLGDLVPGNTTYTLFCTLYIFLGLALTSTTIELVRRQYAESWERMKMLSGRLAELSGPLSDTLKRLGEQAHRRGGDMTNVDMSLLKELRELRKAVAITKMEMETGCALSDQSFSDNFDFDPPPPPPPRPKVVWIIYETNV</sequence>
<feature type="region of interest" description="Disordered" evidence="9">
    <location>
        <begin position="1"/>
        <end position="46"/>
    </location>
</feature>
<evidence type="ECO:0000256" key="6">
    <source>
        <dbReference type="ARBA" id="ARBA00023136"/>
    </source>
</evidence>
<evidence type="ECO:0000256" key="10">
    <source>
        <dbReference type="SAM" id="Phobius"/>
    </source>
</evidence>
<keyword evidence="2 8" id="KW-0813">Transport</keyword>
<dbReference type="SUPFAM" id="SSF81324">
    <property type="entry name" value="Voltage-gated potassium channels"/>
    <property type="match status" value="2"/>
</dbReference>
<evidence type="ECO:0000313" key="13">
    <source>
        <dbReference type="Proteomes" id="UP000678499"/>
    </source>
</evidence>
<keyword evidence="3 8" id="KW-0812">Transmembrane</keyword>
<keyword evidence="7 8" id="KW-0407">Ion channel</keyword>